<name>A0AAV4SMA4_CAEEX</name>
<feature type="region of interest" description="Disordered" evidence="1">
    <location>
        <begin position="1"/>
        <end position="111"/>
    </location>
</feature>
<dbReference type="AlphaFoldDB" id="A0AAV4SMA4"/>
<proteinExistence type="predicted"/>
<feature type="compositionally biased region" description="Basic and acidic residues" evidence="1">
    <location>
        <begin position="95"/>
        <end position="107"/>
    </location>
</feature>
<evidence type="ECO:0000313" key="3">
    <source>
        <dbReference type="Proteomes" id="UP001054945"/>
    </source>
</evidence>
<feature type="compositionally biased region" description="Basic and acidic residues" evidence="1">
    <location>
        <begin position="43"/>
        <end position="58"/>
    </location>
</feature>
<keyword evidence="3" id="KW-1185">Reference proteome</keyword>
<accession>A0AAV4SMA4</accession>
<sequence length="135" mass="14782">MRSSGMEVIARLPHPTRLRNSGLGPGAEVRYISRGLIHSPDLSPRKDDNRKDTEDKGKGNSLYFSLPVCLPAPSRRQKAGRFDPRSEGLSSGESNNKDDIPPSDRRSRAFPLSSRLANVITAREECARVPAATKG</sequence>
<reference evidence="2 3" key="1">
    <citation type="submission" date="2021-06" db="EMBL/GenBank/DDBJ databases">
        <title>Caerostris extrusa draft genome.</title>
        <authorList>
            <person name="Kono N."/>
            <person name="Arakawa K."/>
        </authorList>
    </citation>
    <scope>NUCLEOTIDE SEQUENCE [LARGE SCALE GENOMIC DNA]</scope>
</reference>
<comment type="caution">
    <text evidence="2">The sequence shown here is derived from an EMBL/GenBank/DDBJ whole genome shotgun (WGS) entry which is preliminary data.</text>
</comment>
<evidence type="ECO:0000313" key="2">
    <source>
        <dbReference type="EMBL" id="GIY33971.1"/>
    </source>
</evidence>
<evidence type="ECO:0000256" key="1">
    <source>
        <dbReference type="SAM" id="MobiDB-lite"/>
    </source>
</evidence>
<dbReference type="EMBL" id="BPLR01009712">
    <property type="protein sequence ID" value="GIY33971.1"/>
    <property type="molecule type" value="Genomic_DNA"/>
</dbReference>
<gene>
    <name evidence="2" type="ORF">CEXT_615831</name>
</gene>
<protein>
    <submittedName>
        <fullName evidence="2">Uncharacterized protein</fullName>
    </submittedName>
</protein>
<dbReference type="Proteomes" id="UP001054945">
    <property type="component" value="Unassembled WGS sequence"/>
</dbReference>
<organism evidence="2 3">
    <name type="scientific">Caerostris extrusa</name>
    <name type="common">Bark spider</name>
    <name type="synonym">Caerostris bankana</name>
    <dbReference type="NCBI Taxonomy" id="172846"/>
    <lineage>
        <taxon>Eukaryota</taxon>
        <taxon>Metazoa</taxon>
        <taxon>Ecdysozoa</taxon>
        <taxon>Arthropoda</taxon>
        <taxon>Chelicerata</taxon>
        <taxon>Arachnida</taxon>
        <taxon>Araneae</taxon>
        <taxon>Araneomorphae</taxon>
        <taxon>Entelegynae</taxon>
        <taxon>Araneoidea</taxon>
        <taxon>Araneidae</taxon>
        <taxon>Caerostris</taxon>
    </lineage>
</organism>